<dbReference type="PROSITE" id="PS51484">
    <property type="entry name" value="G8"/>
    <property type="match status" value="1"/>
</dbReference>
<dbReference type="Proteomes" id="UP000034589">
    <property type="component" value="Unassembled WGS sequence"/>
</dbReference>
<accession>A0A0G1XTI1</accession>
<evidence type="ECO:0000259" key="4">
    <source>
        <dbReference type="PROSITE" id="PS51484"/>
    </source>
</evidence>
<keyword evidence="3" id="KW-0472">Membrane</keyword>
<keyword evidence="3" id="KW-0812">Transmembrane</keyword>
<dbReference type="Gene3D" id="2.60.40.10">
    <property type="entry name" value="Immunoglobulins"/>
    <property type="match status" value="3"/>
</dbReference>
<dbReference type="Pfam" id="PF10162">
    <property type="entry name" value="G8"/>
    <property type="match status" value="1"/>
</dbReference>
<feature type="domain" description="G8" evidence="4">
    <location>
        <begin position="675"/>
        <end position="794"/>
    </location>
</feature>
<reference evidence="5 6" key="1">
    <citation type="journal article" date="2015" name="Nature">
        <title>rRNA introns, odd ribosomes, and small enigmatic genomes across a large radiation of phyla.</title>
        <authorList>
            <person name="Brown C.T."/>
            <person name="Hug L.A."/>
            <person name="Thomas B.C."/>
            <person name="Sharon I."/>
            <person name="Castelle C.J."/>
            <person name="Singh A."/>
            <person name="Wilkins M.J."/>
            <person name="Williams K.H."/>
            <person name="Banfield J.F."/>
        </authorList>
    </citation>
    <scope>NUCLEOTIDE SEQUENCE [LARGE SCALE GENOMIC DNA]</scope>
</reference>
<dbReference type="InterPro" id="IPR013783">
    <property type="entry name" value="Ig-like_fold"/>
</dbReference>
<evidence type="ECO:0000313" key="5">
    <source>
        <dbReference type="EMBL" id="KKW05902.1"/>
    </source>
</evidence>
<keyword evidence="1" id="KW-0732">Signal</keyword>
<dbReference type="InterPro" id="IPR052387">
    <property type="entry name" value="Fibrocystin"/>
</dbReference>
<evidence type="ECO:0000313" key="6">
    <source>
        <dbReference type="Proteomes" id="UP000034589"/>
    </source>
</evidence>
<dbReference type="PATRIC" id="fig|1618675.3.peg.564"/>
<dbReference type="Pfam" id="PF17957">
    <property type="entry name" value="Big_7"/>
    <property type="match status" value="3"/>
</dbReference>
<dbReference type="InterPro" id="IPR055401">
    <property type="entry name" value="CEMIP_beta-hel_dom"/>
</dbReference>
<protein>
    <recommendedName>
        <fullName evidence="4">G8 domain-containing protein</fullName>
    </recommendedName>
</protein>
<keyword evidence="3" id="KW-1133">Transmembrane helix</keyword>
<keyword evidence="2" id="KW-0325">Glycoprotein</keyword>
<dbReference type="PANTHER" id="PTHR46769:SF2">
    <property type="entry name" value="FIBROCYSTIN-L ISOFORM 2 PRECURSOR-RELATED"/>
    <property type="match status" value="1"/>
</dbReference>
<evidence type="ECO:0000256" key="3">
    <source>
        <dbReference type="SAM" id="Phobius"/>
    </source>
</evidence>
<dbReference type="InterPro" id="IPR019316">
    <property type="entry name" value="G8_domain"/>
</dbReference>
<sequence length="1537" mass="161785">MTKRTGVGLLVLGILLSFFVYFYATSTSPTDISQDDALFLDAGLLDDPLDELLNEGEADIPIDDIETDDPALLNQQSAATVIAYSPNASQVGAVVAAGESGWRDDQEDKTYNKPPYGYAGNVRANGEATGWAYDPDEPKTAISVHAYIDGKAGVGTFIGSTKADKNRSDITEGETSYNTHTLYTYGIDAKGLSAKNNALLKNNPKTFKLVSIATLPPSCTLTASPASITSGQSSTLSWTSTNATTGTIDNGAGNMTPIASGSKSVSPTVSTLYTATVTGAGVGASATCEANVDVTTGGDTTKPTVTLTAPAASSTVSSTVTFRANATDNVGVAGVQFKVDGANVGAEDTTAPYSISWNSTTATNGTHNIRAVARDAAGNTRWSAVRSVTVSNGTADTTKPTVSLTAPAASSTVSSIVTLSANASDNVGVVGVQFKVDGANVGAEDTTAPYSISWNSTTATNGTHNIRAVARDAAGNTRWSAVRSVTVANGTADTTKPTVSLTAPADGATVSGTVTLSASATDAGSGVAKVEFKRGNTVIGEDTTATGTSYSIAWNTTTVANNSYDIRAVARDNAGNVATSTPVVNVMVQNTSACSALSAPAGATIQQGKAVRFVWTDIDESLPEGDTTEADGEEAVLDIADTTTARENLSAPETAAMAPSADKVAVASGPWSATATWGGAVPTANQRVRIPTGRTVTIDVAARAKSVEVNGVLSADPVANGSLTANWVMVMGAGSRFQVGTAAAPFTSSFVLELTGTDTGENVHDAGTKFLMAMDGGEIQMHGKPQVSWTKLVATANKGVAQITLNEPVGWGVGDQIVIAPSSLRVTGSITMALSNPTQAEQRTIVAKSADCRTLTLDQPLAYRHVGVQKSYTNGSKTWILDERAEVGLLSHNVKVQGDVGSEAAGFGAHVMLMGQAQSGMPSGKGYFSNVEFFRVGQKKKLGRYPVHWHLVQDAGAGQYLKDSSIYHSFNRAVTVHASNDLLIERNVAYDHIGHGVFLEDGVEQRNAINYNLVILTKMPPLGEELLPSDNQLYELQNRSPASFWITNPNNTFIGNVAGGTVGTGFWFNFSSTQTGLSLRKNLYPGLRPNTQNLGIFRGNVAHGTMMGFDVHDGVLKDDTVNKNLSWQPQATAYIENFTSYANNLGLYSGAGDKTEKLVFRNVVSADNYDEHLRFANYETVTGSLFVADSGNGIIPTGPKAQVRSLYAIYDGASRLYNSHIVGFDQPGTSFLKNGLAAYKHANHLMSGLTFDPASPPRIAPPPHRDPLVATNGAYWSMSIRDEDGSLTGASNRTIISGNPLLRTSTDNAWPNGNGSVWISQWDFTAFRMSFPGLPRRSKLQPDVTWTRSGGGEPIVSYVDDKYKTDGSYRQAHLIGNGNFTYTVALHSLPSTRRIDAANKDARPGNSVLVGFTKFGRLQGLTLSPAWPRRSSLASLETSGASGYYIDANNTLWLRFVHSTPALMDQVVTIRWTGTGSWTGTGGRMIAQGLCAAGWDRSCPKVLGASTTREDTLIESVQDSISTVLGMIADLLRSLSQ</sequence>
<dbReference type="Pfam" id="PF24606">
    <property type="entry name" value="CEMIP_beta-hel"/>
    <property type="match status" value="1"/>
</dbReference>
<feature type="transmembrane region" description="Helical" evidence="3">
    <location>
        <begin position="7"/>
        <end position="24"/>
    </location>
</feature>
<dbReference type="SMART" id="SM01225">
    <property type="entry name" value="G8"/>
    <property type="match status" value="1"/>
</dbReference>
<comment type="caution">
    <text evidence="5">The sequence shown here is derived from an EMBL/GenBank/DDBJ whole genome shotgun (WGS) entry which is preliminary data.</text>
</comment>
<evidence type="ECO:0000256" key="1">
    <source>
        <dbReference type="ARBA" id="ARBA00022729"/>
    </source>
</evidence>
<name>A0A0G1XTI1_9BACT</name>
<organism evidence="5 6">
    <name type="scientific">Candidatus Kaiserbacteria bacterium GW2011_GWC2_49_12</name>
    <dbReference type="NCBI Taxonomy" id="1618675"/>
    <lineage>
        <taxon>Bacteria</taxon>
        <taxon>Candidatus Kaiseribacteriota</taxon>
    </lineage>
</organism>
<feature type="non-terminal residue" evidence="5">
    <location>
        <position position="1"/>
    </location>
</feature>
<dbReference type="EMBL" id="LCPV01000047">
    <property type="protein sequence ID" value="KKW05902.1"/>
    <property type="molecule type" value="Genomic_DNA"/>
</dbReference>
<gene>
    <name evidence="5" type="ORF">UY39_C0047G0001</name>
</gene>
<proteinExistence type="predicted"/>
<dbReference type="PANTHER" id="PTHR46769">
    <property type="entry name" value="POLYCYSTIC KIDNEY AND HEPATIC DISEASE 1 (AUTOSOMAL RECESSIVE)-LIKE 1"/>
    <property type="match status" value="1"/>
</dbReference>
<evidence type="ECO:0000256" key="2">
    <source>
        <dbReference type="ARBA" id="ARBA00023180"/>
    </source>
</evidence>